<evidence type="ECO:0000313" key="2">
    <source>
        <dbReference type="EMBL" id="OTF71733.1"/>
    </source>
</evidence>
<feature type="non-terminal residue" evidence="2">
    <location>
        <position position="98"/>
    </location>
</feature>
<dbReference type="GO" id="GO:0000110">
    <property type="term" value="C:nucleotide-excision repair factor 1 complex"/>
    <property type="evidence" value="ECO:0007669"/>
    <property type="project" value="TreeGrafter"/>
</dbReference>
<dbReference type="GO" id="GO:0070522">
    <property type="term" value="C:ERCC4-ERCC1 complex"/>
    <property type="evidence" value="ECO:0007669"/>
    <property type="project" value="TreeGrafter"/>
</dbReference>
<keyword evidence="3" id="KW-1185">Reference proteome</keyword>
<feature type="region of interest" description="Disordered" evidence="1">
    <location>
        <begin position="38"/>
        <end position="62"/>
    </location>
</feature>
<dbReference type="GO" id="GO:0003697">
    <property type="term" value="F:single-stranded DNA binding"/>
    <property type="evidence" value="ECO:0007669"/>
    <property type="project" value="TreeGrafter"/>
</dbReference>
<dbReference type="PANTHER" id="PTHR12749">
    <property type="entry name" value="EXCISION REPAIR CROSS-COMPLEMENTING 1 ERCC1"/>
    <property type="match status" value="1"/>
</dbReference>
<dbReference type="AlphaFoldDB" id="A0A1Y3AVQ3"/>
<comment type="caution">
    <text evidence="2">The sequence shown here is derived from an EMBL/GenBank/DDBJ whole genome shotgun (WGS) entry which is preliminary data.</text>
</comment>
<gene>
    <name evidence="2" type="ORF">BLA29_010872</name>
</gene>
<evidence type="ECO:0000313" key="3">
    <source>
        <dbReference type="Proteomes" id="UP000194236"/>
    </source>
</evidence>
<organism evidence="2 3">
    <name type="scientific">Euroglyphus maynei</name>
    <name type="common">Mayne's house dust mite</name>
    <dbReference type="NCBI Taxonomy" id="6958"/>
    <lineage>
        <taxon>Eukaryota</taxon>
        <taxon>Metazoa</taxon>
        <taxon>Ecdysozoa</taxon>
        <taxon>Arthropoda</taxon>
        <taxon>Chelicerata</taxon>
        <taxon>Arachnida</taxon>
        <taxon>Acari</taxon>
        <taxon>Acariformes</taxon>
        <taxon>Sarcoptiformes</taxon>
        <taxon>Astigmata</taxon>
        <taxon>Psoroptidia</taxon>
        <taxon>Analgoidea</taxon>
        <taxon>Pyroglyphidae</taxon>
        <taxon>Pyroglyphinae</taxon>
        <taxon>Euroglyphus</taxon>
    </lineage>
</organism>
<dbReference type="GO" id="GO:0070914">
    <property type="term" value="P:UV-damage excision repair"/>
    <property type="evidence" value="ECO:0007669"/>
    <property type="project" value="TreeGrafter"/>
</dbReference>
<dbReference type="Gene3D" id="1.10.150.20">
    <property type="entry name" value="5' to 3' exonuclease, C-terminal subdomain"/>
    <property type="match status" value="1"/>
</dbReference>
<accession>A0A1Y3AVQ3</accession>
<dbReference type="Proteomes" id="UP000194236">
    <property type="component" value="Unassembled WGS sequence"/>
</dbReference>
<dbReference type="OrthoDB" id="10262814at2759"/>
<protein>
    <submittedName>
        <fullName evidence="2">DNA excision repair protein ERCC-1-like protein</fullName>
    </submittedName>
</protein>
<sequence length="98" mass="10834">MAIRANFTLLIAFSPEEAAKHIENYRINADKSPSIIMGRAFDDDEDEKSTSSSSNETKKLNANQSNGVIDALTSVKHINRTNALTLLSTFDNFENLTV</sequence>
<reference evidence="2 3" key="1">
    <citation type="submission" date="2017-03" db="EMBL/GenBank/DDBJ databases">
        <title>Genome Survey of Euroglyphus maynei.</title>
        <authorList>
            <person name="Arlian L.G."/>
            <person name="Morgan M.S."/>
            <person name="Rider S.D."/>
        </authorList>
    </citation>
    <scope>NUCLEOTIDE SEQUENCE [LARGE SCALE GENOMIC DNA]</scope>
    <source>
        <strain evidence="2">Arlian Lab</strain>
        <tissue evidence="2">Whole body</tissue>
    </source>
</reference>
<name>A0A1Y3AVQ3_EURMA</name>
<evidence type="ECO:0000256" key="1">
    <source>
        <dbReference type="SAM" id="MobiDB-lite"/>
    </source>
</evidence>
<dbReference type="InterPro" id="IPR004579">
    <property type="entry name" value="ERCC1/RAD10/SWI10"/>
</dbReference>
<dbReference type="PANTHER" id="PTHR12749:SF0">
    <property type="entry name" value="DNA EXCISION REPAIR PROTEIN ERCC-1"/>
    <property type="match status" value="1"/>
</dbReference>
<dbReference type="GO" id="GO:0006312">
    <property type="term" value="P:mitotic recombination"/>
    <property type="evidence" value="ECO:0007669"/>
    <property type="project" value="TreeGrafter"/>
</dbReference>
<proteinExistence type="predicted"/>
<dbReference type="GO" id="GO:0003684">
    <property type="term" value="F:damaged DNA binding"/>
    <property type="evidence" value="ECO:0007669"/>
    <property type="project" value="InterPro"/>
</dbReference>
<dbReference type="EMBL" id="MUJZ01059515">
    <property type="protein sequence ID" value="OTF71733.1"/>
    <property type="molecule type" value="Genomic_DNA"/>
</dbReference>